<dbReference type="Proteomes" id="UP001234178">
    <property type="component" value="Unassembled WGS sequence"/>
</dbReference>
<reference evidence="2 3" key="1">
    <citation type="journal article" date="2023" name="Nucleic Acids Res.">
        <title>The hologenome of Daphnia magna reveals possible DNA methylation and microbiome-mediated evolution of the host genome.</title>
        <authorList>
            <person name="Chaturvedi A."/>
            <person name="Li X."/>
            <person name="Dhandapani V."/>
            <person name="Marshall H."/>
            <person name="Kissane S."/>
            <person name="Cuenca-Cambronero M."/>
            <person name="Asole G."/>
            <person name="Calvet F."/>
            <person name="Ruiz-Romero M."/>
            <person name="Marangio P."/>
            <person name="Guigo R."/>
            <person name="Rago D."/>
            <person name="Mirbahai L."/>
            <person name="Eastwood N."/>
            <person name="Colbourne J.K."/>
            <person name="Zhou J."/>
            <person name="Mallon E."/>
            <person name="Orsini L."/>
        </authorList>
    </citation>
    <scope>NUCLEOTIDE SEQUENCE [LARGE SCALE GENOMIC DNA]</scope>
    <source>
        <strain evidence="2">LRV0_1</strain>
    </source>
</reference>
<feature type="region of interest" description="Disordered" evidence="1">
    <location>
        <begin position="1"/>
        <end position="23"/>
    </location>
</feature>
<name>A0ABR0A9M7_9CRUS</name>
<keyword evidence="3" id="KW-1185">Reference proteome</keyword>
<protein>
    <submittedName>
        <fullName evidence="2">Uncharacterized protein</fullName>
    </submittedName>
</protein>
<organism evidence="2 3">
    <name type="scientific">Daphnia magna</name>
    <dbReference type="NCBI Taxonomy" id="35525"/>
    <lineage>
        <taxon>Eukaryota</taxon>
        <taxon>Metazoa</taxon>
        <taxon>Ecdysozoa</taxon>
        <taxon>Arthropoda</taxon>
        <taxon>Crustacea</taxon>
        <taxon>Branchiopoda</taxon>
        <taxon>Diplostraca</taxon>
        <taxon>Cladocera</taxon>
        <taxon>Anomopoda</taxon>
        <taxon>Daphniidae</taxon>
        <taxon>Daphnia</taxon>
    </lineage>
</organism>
<sequence length="327" mass="36775">MAPKLLPKDSPTAPSNSNWKRTKLLESERKKMERAQQPGAGLGGRAFGLLNKRDGILSKSESPIKIPARTPNRKSVTSVLDESENQFQFNEIEMGDQADLVGDLSLTEGEEAIKAFSKMRKLWEENVIAKQLLQGQAEVKKKNHEKWSERQKRIDNAWDAKREDLMAAFIIHEAPEVLCPSCDLNHHITRPFHNRQCMKLDSCLPLKPTQFLDADDVPVPLFCQEECSNCGDNGTLKCQAGTKSIAVITRDELANVRSCQFDKIVKNKLDTNYPTFCLSDLFHLSSASDKVGHAVVNNEKSAANRQDNDVPNAVHNEIPWAIYFTFN</sequence>
<evidence type="ECO:0000313" key="3">
    <source>
        <dbReference type="Proteomes" id="UP001234178"/>
    </source>
</evidence>
<proteinExistence type="predicted"/>
<evidence type="ECO:0000256" key="1">
    <source>
        <dbReference type="SAM" id="MobiDB-lite"/>
    </source>
</evidence>
<dbReference type="EMBL" id="JAOYFB010000036">
    <property type="protein sequence ID" value="KAK4021844.1"/>
    <property type="molecule type" value="Genomic_DNA"/>
</dbReference>
<accession>A0ABR0A9M7</accession>
<evidence type="ECO:0000313" key="2">
    <source>
        <dbReference type="EMBL" id="KAK4021844.1"/>
    </source>
</evidence>
<comment type="caution">
    <text evidence="2">The sequence shown here is derived from an EMBL/GenBank/DDBJ whole genome shotgun (WGS) entry which is preliminary data.</text>
</comment>
<gene>
    <name evidence="2" type="ORF">OUZ56_003752</name>
</gene>